<dbReference type="GO" id="GO:0004563">
    <property type="term" value="F:beta-N-acetylhexosaminidase activity"/>
    <property type="evidence" value="ECO:0007669"/>
    <property type="project" value="UniProtKB-EC"/>
</dbReference>
<evidence type="ECO:0000256" key="1">
    <source>
        <dbReference type="ARBA" id="ARBA00001231"/>
    </source>
</evidence>
<evidence type="ECO:0000256" key="5">
    <source>
        <dbReference type="ARBA" id="ARBA00023295"/>
    </source>
</evidence>
<dbReference type="InterPro" id="IPR002772">
    <property type="entry name" value="Glyco_hydro_3_C"/>
</dbReference>
<feature type="domain" description="Glycoside hydrolase family 3 C-terminal" evidence="9">
    <location>
        <begin position="405"/>
        <end position="557"/>
    </location>
</feature>
<evidence type="ECO:0000259" key="7">
    <source>
        <dbReference type="Pfam" id="PF00144"/>
    </source>
</evidence>
<dbReference type="AlphaFoldDB" id="A0A0A2H017"/>
<dbReference type="InterPro" id="IPR017853">
    <property type="entry name" value="GH"/>
</dbReference>
<evidence type="ECO:0000256" key="6">
    <source>
        <dbReference type="RuleBase" id="RU361161"/>
    </source>
</evidence>
<dbReference type="Pfam" id="PF00933">
    <property type="entry name" value="Glyco_hydro_3"/>
    <property type="match status" value="1"/>
</dbReference>
<keyword evidence="11" id="KW-1185">Reference proteome</keyword>
<dbReference type="OrthoDB" id="9805821at2"/>
<dbReference type="EMBL" id="JSAQ01000001">
    <property type="protein sequence ID" value="KGO07901.1"/>
    <property type="molecule type" value="Genomic_DNA"/>
</dbReference>
<dbReference type="EC" id="3.2.1.52" evidence="3"/>
<accession>A0A0A2H017</accession>
<dbReference type="SUPFAM" id="SSF52279">
    <property type="entry name" value="Beta-D-glucan exohydrolase, C-terminal domain"/>
    <property type="match status" value="1"/>
</dbReference>
<evidence type="ECO:0000256" key="2">
    <source>
        <dbReference type="ARBA" id="ARBA00005336"/>
    </source>
</evidence>
<dbReference type="InterPro" id="IPR036881">
    <property type="entry name" value="Glyco_hydro_3_C_sf"/>
</dbReference>
<protein>
    <recommendedName>
        <fullName evidence="3">beta-N-acetylhexosaminidase</fullName>
        <ecNumber evidence="3">3.2.1.52</ecNumber>
    </recommendedName>
</protein>
<dbReference type="PROSITE" id="PS00775">
    <property type="entry name" value="GLYCOSYL_HYDROL_F3"/>
    <property type="match status" value="1"/>
</dbReference>
<evidence type="ECO:0000313" key="11">
    <source>
        <dbReference type="Proteomes" id="UP000030140"/>
    </source>
</evidence>
<feature type="domain" description="Glycoside hydrolase family 3 N-terminal" evidence="8">
    <location>
        <begin position="49"/>
        <end position="362"/>
    </location>
</feature>
<name>A0A0A2H017_9FLAO</name>
<dbReference type="Pfam" id="PF00144">
    <property type="entry name" value="Beta-lactamase"/>
    <property type="match status" value="1"/>
</dbReference>
<dbReference type="InterPro" id="IPR001466">
    <property type="entry name" value="Beta-lactam-related"/>
</dbReference>
<organism evidence="10 11">
    <name type="scientific">Dokdonia donghaensis DSW-1</name>
    <dbReference type="NCBI Taxonomy" id="1300343"/>
    <lineage>
        <taxon>Bacteria</taxon>
        <taxon>Pseudomonadati</taxon>
        <taxon>Bacteroidota</taxon>
        <taxon>Flavobacteriia</taxon>
        <taxon>Flavobacteriales</taxon>
        <taxon>Flavobacteriaceae</taxon>
        <taxon>Dokdonia</taxon>
    </lineage>
</organism>
<dbReference type="InterPro" id="IPR050226">
    <property type="entry name" value="NagZ_Beta-hexosaminidase"/>
</dbReference>
<dbReference type="Proteomes" id="UP000030140">
    <property type="component" value="Unassembled WGS sequence"/>
</dbReference>
<proteinExistence type="inferred from homology"/>
<dbReference type="RefSeq" id="WP_035328505.1">
    <property type="nucleotide sequence ID" value="NZ_CP015125.1"/>
</dbReference>
<evidence type="ECO:0000313" key="10">
    <source>
        <dbReference type="EMBL" id="KGO07901.1"/>
    </source>
</evidence>
<comment type="caution">
    <text evidence="10">The sequence shown here is derived from an EMBL/GenBank/DDBJ whole genome shotgun (WGS) entry which is preliminary data.</text>
</comment>
<gene>
    <name evidence="10" type="ORF">NV36_00505</name>
</gene>
<comment type="similarity">
    <text evidence="2 6">Belongs to the glycosyl hydrolase 3 family.</text>
</comment>
<dbReference type="Gene3D" id="3.40.710.10">
    <property type="entry name" value="DD-peptidase/beta-lactamase superfamily"/>
    <property type="match status" value="1"/>
</dbReference>
<sequence>MAFTRNLTILLFLLFTTFAFGQERYPLYANDIVAQRAWVDSVYQQMTPKERIGQLFMVDIFSSDPQVKIDKIKKLIKEEHIGGLIFSKGGPMRQAKLNNEFQAMSKTKLLVGMDAEWGLAMRLDSTYAFPWNMTLGAIQDNNIVKKVGKRIGEHSKRLGVHINFAPVVDININPANPIIGNRSFGEDKVNVTEKAIAFMEGMQEAGVLGSAKHFPGHGDTDKDSHKTLPTLNFTKERLQSVEMYPYKPIIENGIASIMVAHLNVPALVPEEGVPTSISPTVVTKMLKEEYLFHGLIFTDALNMKGAANFKEPGDIDLAAFKAGNDILLISENVPSASAKILNALQQGEITEERLAHSVKKILYAKYKVGLHNYTPVTTKNLVNDLNSRYDDIVYSEAIENAITVTKNNNNVIPVTNIDQKKIAYVGLGDDDGSAFKQQLRKYASIENITTKTLEATQEKLADFHYVIIGFHRSNANPWKSYKFTKENIRWIKEIAKTKTVVLDLFVRPYAMLDLQDTQDIEAIIHSYQNSKLAQEKSAQLIFGAIPSKGRLPVSLGDTPIRTGLQSGTLRRMSYGIPEEVGVDSDTLNIKIDSLVNLGIKRAMMPGAQVLVARRGKVIYDKSFGYHTYNKKQPVRPESMYDIASMTKILASLPLLMELESEGSIDLEDKLGTLIPELKGSNKANITLKKALSHYGRFKAWIPFYVSTLDSVTKKPLDDYYSTSYSPNYNIKVAEKMYLRTGYTDTIIKKIADSDLRSRLSYKYSDLPYYLMKKFLEDYYGQNLQELTSSHFYNSIGANYTGYRPLRKFEKEMIVPSENDTYWRNQKVQGYVHDMGAAMQSNMGGHAGLFSNSNDVAKLMQMYLQDGYYGGKRYFSKETMERFNTCNYCDNEVRRGVGFDKPQLSGGGPTCGCVPMTSFGHSGFTGTYTWADPENELVYVFLSNRTFPTMENRALIKSGLRTTIQEVIYQSLID</sequence>
<dbReference type="GO" id="GO:0005975">
    <property type="term" value="P:carbohydrate metabolic process"/>
    <property type="evidence" value="ECO:0007669"/>
    <property type="project" value="InterPro"/>
</dbReference>
<evidence type="ECO:0000259" key="9">
    <source>
        <dbReference type="Pfam" id="PF01915"/>
    </source>
</evidence>
<dbReference type="PATRIC" id="fig|1300343.5.peg.2462"/>
<keyword evidence="5 6" id="KW-0326">Glycosidase</keyword>
<dbReference type="InterPro" id="IPR019800">
    <property type="entry name" value="Glyco_hydro_3_AS"/>
</dbReference>
<dbReference type="SUPFAM" id="SSF51445">
    <property type="entry name" value="(Trans)glycosidases"/>
    <property type="match status" value="1"/>
</dbReference>
<dbReference type="SUPFAM" id="SSF56601">
    <property type="entry name" value="beta-lactamase/transpeptidase-like"/>
    <property type="match status" value="1"/>
</dbReference>
<dbReference type="InterPro" id="IPR012338">
    <property type="entry name" value="Beta-lactam/transpept-like"/>
</dbReference>
<keyword evidence="4 6" id="KW-0378">Hydrolase</keyword>
<dbReference type="Gene3D" id="3.20.20.300">
    <property type="entry name" value="Glycoside hydrolase, family 3, N-terminal domain"/>
    <property type="match status" value="1"/>
</dbReference>
<evidence type="ECO:0000259" key="8">
    <source>
        <dbReference type="Pfam" id="PF00933"/>
    </source>
</evidence>
<dbReference type="PANTHER" id="PTHR30480:SF13">
    <property type="entry name" value="BETA-HEXOSAMINIDASE"/>
    <property type="match status" value="1"/>
</dbReference>
<dbReference type="PANTHER" id="PTHR30480">
    <property type="entry name" value="BETA-HEXOSAMINIDASE-RELATED"/>
    <property type="match status" value="1"/>
</dbReference>
<evidence type="ECO:0000256" key="4">
    <source>
        <dbReference type="ARBA" id="ARBA00022801"/>
    </source>
</evidence>
<dbReference type="Gene3D" id="3.40.50.1700">
    <property type="entry name" value="Glycoside hydrolase family 3 C-terminal domain"/>
    <property type="match status" value="1"/>
</dbReference>
<comment type="catalytic activity">
    <reaction evidence="1">
        <text>Hydrolysis of terminal non-reducing N-acetyl-D-hexosamine residues in N-acetyl-beta-D-hexosaminides.</text>
        <dbReference type="EC" id="3.2.1.52"/>
    </reaction>
</comment>
<dbReference type="InterPro" id="IPR036962">
    <property type="entry name" value="Glyco_hydro_3_N_sf"/>
</dbReference>
<dbReference type="Pfam" id="PF01915">
    <property type="entry name" value="Glyco_hydro_3_C"/>
    <property type="match status" value="1"/>
</dbReference>
<evidence type="ECO:0000256" key="3">
    <source>
        <dbReference type="ARBA" id="ARBA00012663"/>
    </source>
</evidence>
<dbReference type="InterPro" id="IPR001764">
    <property type="entry name" value="Glyco_hydro_3_N"/>
</dbReference>
<dbReference type="KEGG" id="ddo:I597_2439"/>
<feature type="domain" description="Beta-lactamase-related" evidence="7">
    <location>
        <begin position="600"/>
        <end position="952"/>
    </location>
</feature>
<reference evidence="10 11" key="1">
    <citation type="submission" date="2014-10" db="EMBL/GenBank/DDBJ databases">
        <title>Draft genome sequence of the proteorhodopsin-containing marine bacterium Dokdonia donghaensis.</title>
        <authorList>
            <person name="Gomez-Consarnau L."/>
            <person name="Gonzalez J.M."/>
            <person name="Riedel T."/>
            <person name="Jaenicke S."/>
            <person name="Wagner-Doebler I."/>
            <person name="Fuhrman J.A."/>
        </authorList>
    </citation>
    <scope>NUCLEOTIDE SEQUENCE [LARGE SCALE GENOMIC DNA]</scope>
    <source>
        <strain evidence="10 11">DSW-1</strain>
    </source>
</reference>
<dbReference type="GO" id="GO:0009254">
    <property type="term" value="P:peptidoglycan turnover"/>
    <property type="evidence" value="ECO:0007669"/>
    <property type="project" value="TreeGrafter"/>
</dbReference>